<protein>
    <recommendedName>
        <fullName evidence="6">Peptide deformylase</fullName>
        <shortName evidence="6">PDF</shortName>
        <ecNumber evidence="6">3.5.1.88</ecNumber>
    </recommendedName>
    <alternativeName>
        <fullName evidence="6">Polypeptide deformylase</fullName>
    </alternativeName>
</protein>
<feature type="binding site" evidence="6">
    <location>
        <position position="110"/>
    </location>
    <ligand>
        <name>Fe cation</name>
        <dbReference type="ChEBI" id="CHEBI:24875"/>
    </ligand>
</feature>
<dbReference type="AlphaFoldDB" id="A0A2U1K837"/>
<comment type="function">
    <text evidence="6">Removes the formyl group from the N-terminal Met of newly synthesized proteins. Requires at least a dipeptide for an efficient rate of reaction. N-terminal L-methionine is a prerequisite for activity but the enzyme has broad specificity at other positions.</text>
</comment>
<dbReference type="GO" id="GO:0046872">
    <property type="term" value="F:metal ion binding"/>
    <property type="evidence" value="ECO:0007669"/>
    <property type="project" value="UniProtKB-KW"/>
</dbReference>
<comment type="catalytic activity">
    <reaction evidence="6">
        <text>N-terminal N-formyl-L-methionyl-[peptide] + H2O = N-terminal L-methionyl-[peptide] + formate</text>
        <dbReference type="Rhea" id="RHEA:24420"/>
        <dbReference type="Rhea" id="RHEA-COMP:10639"/>
        <dbReference type="Rhea" id="RHEA-COMP:10640"/>
        <dbReference type="ChEBI" id="CHEBI:15377"/>
        <dbReference type="ChEBI" id="CHEBI:15740"/>
        <dbReference type="ChEBI" id="CHEBI:49298"/>
        <dbReference type="ChEBI" id="CHEBI:64731"/>
        <dbReference type="EC" id="3.5.1.88"/>
    </reaction>
</comment>
<comment type="cofactor">
    <cofactor evidence="6">
        <name>Fe(2+)</name>
        <dbReference type="ChEBI" id="CHEBI:29033"/>
    </cofactor>
    <text evidence="6">Binds 1 Fe(2+) ion.</text>
</comment>
<reference evidence="7 8" key="1">
    <citation type="submission" date="2018-04" db="EMBL/GenBank/DDBJ databases">
        <title>Camelliibacillus theae gen. nov., sp. nov., isolated from Pu'er tea.</title>
        <authorList>
            <person name="Niu L."/>
        </authorList>
    </citation>
    <scope>NUCLEOTIDE SEQUENCE [LARGE SCALE GENOMIC DNA]</scope>
    <source>
        <strain evidence="7 8">T8</strain>
    </source>
</reference>
<evidence type="ECO:0000313" key="7">
    <source>
        <dbReference type="EMBL" id="PWA13359.1"/>
    </source>
</evidence>
<dbReference type="PRINTS" id="PR01576">
    <property type="entry name" value="PDEFORMYLASE"/>
</dbReference>
<evidence type="ECO:0000256" key="6">
    <source>
        <dbReference type="HAMAP-Rule" id="MF_00163"/>
    </source>
</evidence>
<dbReference type="Proteomes" id="UP000245998">
    <property type="component" value="Unassembled WGS sequence"/>
</dbReference>
<dbReference type="RefSeq" id="WP_116552864.1">
    <property type="nucleotide sequence ID" value="NZ_QCZG01000001.1"/>
</dbReference>
<dbReference type="FunFam" id="3.90.45.10:FF:000002">
    <property type="entry name" value="Peptide deformylase"/>
    <property type="match status" value="1"/>
</dbReference>
<keyword evidence="4 6" id="KW-0648">Protein biosynthesis</keyword>
<dbReference type="NCBIfam" id="TIGR00079">
    <property type="entry name" value="pept_deformyl"/>
    <property type="match status" value="1"/>
</dbReference>
<keyword evidence="8" id="KW-1185">Reference proteome</keyword>
<sequence>MIKMTDIIMDGHPILREKAASVKLPASQEEKETLQEMLQFLKNSQDPKIAEKYGLRPGIGLAAPQIGISKRMIAVLVTDDEENVYSYALFNPKILSHSVEQTYLEGGEGCLSVDEDIPGNVPRYARITVTGTDLNGSEVKLRLKGLPAICFQHEIDHLDGIMFYDRIDKKDPFQTYGKPVLR</sequence>
<dbReference type="PANTHER" id="PTHR10458:SF8">
    <property type="entry name" value="PEPTIDE DEFORMYLASE 2"/>
    <property type="match status" value="1"/>
</dbReference>
<dbReference type="CDD" id="cd00487">
    <property type="entry name" value="Pep_deformylase"/>
    <property type="match status" value="1"/>
</dbReference>
<keyword evidence="2 6" id="KW-0479">Metal-binding</keyword>
<evidence type="ECO:0000256" key="1">
    <source>
        <dbReference type="ARBA" id="ARBA00010759"/>
    </source>
</evidence>
<name>A0A2U1K837_9BACI</name>
<accession>A0A2U1K837</accession>
<dbReference type="PANTHER" id="PTHR10458">
    <property type="entry name" value="PEPTIDE DEFORMYLASE"/>
    <property type="match status" value="1"/>
</dbReference>
<dbReference type="SUPFAM" id="SSF56420">
    <property type="entry name" value="Peptide deformylase"/>
    <property type="match status" value="1"/>
</dbReference>
<keyword evidence="3 6" id="KW-0378">Hydrolase</keyword>
<evidence type="ECO:0000313" key="8">
    <source>
        <dbReference type="Proteomes" id="UP000245998"/>
    </source>
</evidence>
<evidence type="ECO:0000256" key="3">
    <source>
        <dbReference type="ARBA" id="ARBA00022801"/>
    </source>
</evidence>
<evidence type="ECO:0000256" key="4">
    <source>
        <dbReference type="ARBA" id="ARBA00022917"/>
    </source>
</evidence>
<keyword evidence="5 6" id="KW-0408">Iron</keyword>
<gene>
    <name evidence="6" type="primary">def</name>
    <name evidence="7" type="ORF">DCC39_00240</name>
</gene>
<feature type="binding site" evidence="6">
    <location>
        <position position="153"/>
    </location>
    <ligand>
        <name>Fe cation</name>
        <dbReference type="ChEBI" id="CHEBI:24875"/>
    </ligand>
</feature>
<feature type="active site" evidence="6">
    <location>
        <position position="154"/>
    </location>
</feature>
<dbReference type="EMBL" id="QCZG01000001">
    <property type="protein sequence ID" value="PWA13359.1"/>
    <property type="molecule type" value="Genomic_DNA"/>
</dbReference>
<evidence type="ECO:0000256" key="5">
    <source>
        <dbReference type="ARBA" id="ARBA00023004"/>
    </source>
</evidence>
<dbReference type="GO" id="GO:0042586">
    <property type="term" value="F:peptide deformylase activity"/>
    <property type="evidence" value="ECO:0007669"/>
    <property type="project" value="UniProtKB-UniRule"/>
</dbReference>
<organism evidence="7 8">
    <name type="scientific">Pueribacillus theae</name>
    <dbReference type="NCBI Taxonomy" id="2171751"/>
    <lineage>
        <taxon>Bacteria</taxon>
        <taxon>Bacillati</taxon>
        <taxon>Bacillota</taxon>
        <taxon>Bacilli</taxon>
        <taxon>Bacillales</taxon>
        <taxon>Bacillaceae</taxon>
        <taxon>Pueribacillus</taxon>
    </lineage>
</organism>
<dbReference type="InterPro" id="IPR036821">
    <property type="entry name" value="Peptide_deformylase_sf"/>
</dbReference>
<dbReference type="Gene3D" id="3.90.45.10">
    <property type="entry name" value="Peptide deformylase"/>
    <property type="match status" value="1"/>
</dbReference>
<dbReference type="InterPro" id="IPR023635">
    <property type="entry name" value="Peptide_deformylase"/>
</dbReference>
<dbReference type="GO" id="GO:0006412">
    <property type="term" value="P:translation"/>
    <property type="evidence" value="ECO:0007669"/>
    <property type="project" value="UniProtKB-UniRule"/>
</dbReference>
<proteinExistence type="inferred from homology"/>
<comment type="caution">
    <text evidence="7">The sequence shown here is derived from an EMBL/GenBank/DDBJ whole genome shotgun (WGS) entry which is preliminary data.</text>
</comment>
<dbReference type="OrthoDB" id="9784988at2"/>
<comment type="similarity">
    <text evidence="1 6">Belongs to the polypeptide deformylase family.</text>
</comment>
<dbReference type="Pfam" id="PF01327">
    <property type="entry name" value="Pep_deformylase"/>
    <property type="match status" value="1"/>
</dbReference>
<dbReference type="EC" id="3.5.1.88" evidence="6"/>
<dbReference type="HAMAP" id="MF_00163">
    <property type="entry name" value="Pep_deformylase"/>
    <property type="match status" value="1"/>
</dbReference>
<feature type="binding site" evidence="6">
    <location>
        <position position="157"/>
    </location>
    <ligand>
        <name>Fe cation</name>
        <dbReference type="ChEBI" id="CHEBI:24875"/>
    </ligand>
</feature>
<evidence type="ECO:0000256" key="2">
    <source>
        <dbReference type="ARBA" id="ARBA00022723"/>
    </source>
</evidence>
<dbReference type="PIRSF" id="PIRSF004749">
    <property type="entry name" value="Pep_def"/>
    <property type="match status" value="1"/>
</dbReference>